<sequence>MMLNLKISQRMCSALYSKLELKAAVKSSILSNKRRNTWMICSKLRFDASKMFGKGMAWRYYIPKFTDHVNRVLKLQHGKVVETLEIRVDFTSILAVHLDNWVSFAATSCTKNLSRADLRASGLQ</sequence>
<protein>
    <submittedName>
        <fullName evidence="1">Uncharacterized protein</fullName>
    </submittedName>
</protein>
<evidence type="ECO:0000313" key="2">
    <source>
        <dbReference type="Proteomes" id="UP000823388"/>
    </source>
</evidence>
<organism evidence="1 2">
    <name type="scientific">Panicum virgatum</name>
    <name type="common">Blackwell switchgrass</name>
    <dbReference type="NCBI Taxonomy" id="38727"/>
    <lineage>
        <taxon>Eukaryota</taxon>
        <taxon>Viridiplantae</taxon>
        <taxon>Streptophyta</taxon>
        <taxon>Embryophyta</taxon>
        <taxon>Tracheophyta</taxon>
        <taxon>Spermatophyta</taxon>
        <taxon>Magnoliopsida</taxon>
        <taxon>Liliopsida</taxon>
        <taxon>Poales</taxon>
        <taxon>Poaceae</taxon>
        <taxon>PACMAD clade</taxon>
        <taxon>Panicoideae</taxon>
        <taxon>Panicodae</taxon>
        <taxon>Paniceae</taxon>
        <taxon>Panicinae</taxon>
        <taxon>Panicum</taxon>
        <taxon>Panicum sect. Hiantes</taxon>
    </lineage>
</organism>
<dbReference type="AlphaFoldDB" id="A0A8T0SZH8"/>
<name>A0A8T0SZH8_PANVG</name>
<keyword evidence="2" id="KW-1185">Reference proteome</keyword>
<accession>A0A8T0SZH8</accession>
<dbReference type="Proteomes" id="UP000823388">
    <property type="component" value="Chromosome 4N"/>
</dbReference>
<proteinExistence type="predicted"/>
<gene>
    <name evidence="1" type="ORF">PVAP13_4NG095200</name>
</gene>
<dbReference type="EMBL" id="CM029044">
    <property type="protein sequence ID" value="KAG2604912.1"/>
    <property type="molecule type" value="Genomic_DNA"/>
</dbReference>
<reference evidence="1" key="1">
    <citation type="submission" date="2020-05" db="EMBL/GenBank/DDBJ databases">
        <title>WGS assembly of Panicum virgatum.</title>
        <authorList>
            <person name="Lovell J.T."/>
            <person name="Jenkins J."/>
            <person name="Shu S."/>
            <person name="Juenger T.E."/>
            <person name="Schmutz J."/>
        </authorList>
    </citation>
    <scope>NUCLEOTIDE SEQUENCE</scope>
    <source>
        <strain evidence="1">AP13</strain>
    </source>
</reference>
<comment type="caution">
    <text evidence="1">The sequence shown here is derived from an EMBL/GenBank/DDBJ whole genome shotgun (WGS) entry which is preliminary data.</text>
</comment>
<evidence type="ECO:0000313" key="1">
    <source>
        <dbReference type="EMBL" id="KAG2604912.1"/>
    </source>
</evidence>